<dbReference type="Gene3D" id="3.10.450.160">
    <property type="entry name" value="inner membrane protein cigr"/>
    <property type="match status" value="1"/>
</dbReference>
<proteinExistence type="predicted"/>
<dbReference type="Proteomes" id="UP000434582">
    <property type="component" value="Unassembled WGS sequence"/>
</dbReference>
<evidence type="ECO:0000256" key="1">
    <source>
        <dbReference type="SAM" id="MobiDB-lite"/>
    </source>
</evidence>
<sequence>MTRRSARRLTTGLLGLALAAPLLLPPTAPATAEPPAHAQGRGKDKGGPPGKHGGGDGGGTSGGSGGAVLSDPGTAATALGAAVLADLLFSDEDRRIIHQYFQPYRTGGQSLPPGLAKRGGSLPPGLAKRGGALPPGLQREPLPDDLLSRLPTIRDGYRRVIVDDDVVLIHIASGVIADIIRDVF</sequence>
<feature type="chain" id="PRO_5031274265" evidence="2">
    <location>
        <begin position="33"/>
        <end position="184"/>
    </location>
</feature>
<feature type="region of interest" description="Disordered" evidence="1">
    <location>
        <begin position="108"/>
        <end position="139"/>
    </location>
</feature>
<dbReference type="RefSeq" id="WP_153346999.1">
    <property type="nucleotide sequence ID" value="NZ_WIVE01000107.1"/>
</dbReference>
<comment type="caution">
    <text evidence="3">The sequence shown here is derived from an EMBL/GenBank/DDBJ whole genome shotgun (WGS) entry which is preliminary data.</text>
</comment>
<keyword evidence="2" id="KW-0732">Signal</keyword>
<dbReference type="EMBL" id="WIVE01000107">
    <property type="protein sequence ID" value="MQX38483.1"/>
    <property type="molecule type" value="Genomic_DNA"/>
</dbReference>
<gene>
    <name evidence="3" type="ORF">GHC57_18350</name>
</gene>
<keyword evidence="4" id="KW-1185">Reference proteome</keyword>
<feature type="signal peptide" evidence="2">
    <location>
        <begin position="1"/>
        <end position="32"/>
    </location>
</feature>
<name>A0A7X2D506_9PROT</name>
<feature type="compositionally biased region" description="Gly residues" evidence="1">
    <location>
        <begin position="47"/>
        <end position="66"/>
    </location>
</feature>
<dbReference type="AlphaFoldDB" id="A0A7X2D506"/>
<evidence type="ECO:0000313" key="4">
    <source>
        <dbReference type="Proteomes" id="UP000434582"/>
    </source>
</evidence>
<evidence type="ECO:0000313" key="3">
    <source>
        <dbReference type="EMBL" id="MQX38483.1"/>
    </source>
</evidence>
<protein>
    <submittedName>
        <fullName evidence="3">Uncharacterized protein</fullName>
    </submittedName>
</protein>
<organism evidence="3 4">
    <name type="scientific">Roseospira navarrensis</name>
    <dbReference type="NCBI Taxonomy" id="140058"/>
    <lineage>
        <taxon>Bacteria</taxon>
        <taxon>Pseudomonadati</taxon>
        <taxon>Pseudomonadota</taxon>
        <taxon>Alphaproteobacteria</taxon>
        <taxon>Rhodospirillales</taxon>
        <taxon>Rhodospirillaceae</taxon>
        <taxon>Roseospira</taxon>
    </lineage>
</organism>
<accession>A0A7X2D506</accession>
<evidence type="ECO:0000256" key="2">
    <source>
        <dbReference type="SAM" id="SignalP"/>
    </source>
</evidence>
<reference evidence="3 4" key="1">
    <citation type="submission" date="2019-10" db="EMBL/GenBank/DDBJ databases">
        <title>Draft whole-genome sequence of the purple nonsulfur photosynthetic bacterium Roseospira navarrensis DSM 15114.</title>
        <authorList>
            <person name="Kyndt J.A."/>
            <person name="Meyer T.E."/>
        </authorList>
    </citation>
    <scope>NUCLEOTIDE SEQUENCE [LARGE SCALE GENOMIC DNA]</scope>
    <source>
        <strain evidence="3 4">DSM 15114</strain>
    </source>
</reference>
<feature type="region of interest" description="Disordered" evidence="1">
    <location>
        <begin position="25"/>
        <end position="69"/>
    </location>
</feature>